<dbReference type="RefSeq" id="WP_319627705.1">
    <property type="nucleotide sequence ID" value="NZ_JAWXRB010000039.1"/>
</dbReference>
<evidence type="ECO:0000313" key="3">
    <source>
        <dbReference type="Proteomes" id="UP001282336"/>
    </source>
</evidence>
<gene>
    <name evidence="2" type="ORF">SIL20_06300</name>
</gene>
<feature type="compositionally biased region" description="Polar residues" evidence="1">
    <location>
        <begin position="89"/>
        <end position="100"/>
    </location>
</feature>
<comment type="caution">
    <text evidence="2">The sequence shown here is derived from an EMBL/GenBank/DDBJ whole genome shotgun (WGS) entry which is preliminary data.</text>
</comment>
<evidence type="ECO:0000256" key="1">
    <source>
        <dbReference type="SAM" id="MobiDB-lite"/>
    </source>
</evidence>
<accession>A0AAJ2VTN4</accession>
<protein>
    <submittedName>
        <fullName evidence="2">Uncharacterized protein</fullName>
    </submittedName>
</protein>
<sequence>MDNDVINVSTGAPTPAQEEAYYHSIASSSVQGTKADDYVSVITHYNNGAPDEVDAWTPQGYEQFRQDHPRLNLPELADGPRTEPVASGPVTTGTGNTLGKITQMPKARNIVAKEANPAVVPETPAEQ</sequence>
<feature type="region of interest" description="Disordered" evidence="1">
    <location>
        <begin position="71"/>
        <end position="100"/>
    </location>
</feature>
<proteinExistence type="predicted"/>
<feature type="non-terminal residue" evidence="2">
    <location>
        <position position="127"/>
    </location>
</feature>
<evidence type="ECO:0000313" key="2">
    <source>
        <dbReference type="EMBL" id="MDX6031122.1"/>
    </source>
</evidence>
<dbReference type="EMBL" id="JAWXRC010000021">
    <property type="protein sequence ID" value="MDX6031122.1"/>
    <property type="molecule type" value="Genomic_DNA"/>
</dbReference>
<name>A0AAJ2VTN4_9ENTR</name>
<reference evidence="2" key="1">
    <citation type="submission" date="2023-11" db="EMBL/GenBank/DDBJ databases">
        <title>Scandinavium wanjuensis sp. nov., isolated from lettuce South Korea.</title>
        <authorList>
            <person name="Park J."/>
            <person name="Park S."/>
            <person name="Oh K.K."/>
            <person name="Cho G.S."/>
            <person name="Franz C.M.A.P."/>
        </authorList>
    </citation>
    <scope>NUCLEOTIDE SEQUENCE</scope>
    <source>
        <strain evidence="2">V105_12</strain>
    </source>
</reference>
<organism evidence="2 3">
    <name type="scientific">Scandinavium lactucae</name>
    <dbReference type="NCBI Taxonomy" id="3095028"/>
    <lineage>
        <taxon>Bacteria</taxon>
        <taxon>Pseudomonadati</taxon>
        <taxon>Pseudomonadota</taxon>
        <taxon>Gammaproteobacteria</taxon>
        <taxon>Enterobacterales</taxon>
        <taxon>Enterobacteriaceae</taxon>
        <taxon>Scandinavium</taxon>
    </lineage>
</organism>
<dbReference type="AlphaFoldDB" id="A0AAJ2VTN4"/>
<dbReference type="Proteomes" id="UP001282336">
    <property type="component" value="Unassembled WGS sequence"/>
</dbReference>